<comment type="caution">
    <text evidence="2">The sequence shown here is derived from an EMBL/GenBank/DDBJ whole genome shotgun (WGS) entry which is preliminary data.</text>
</comment>
<reference evidence="2" key="1">
    <citation type="submission" date="2021-02" db="EMBL/GenBank/DDBJ databases">
        <authorList>
            <person name="Nowell W R."/>
        </authorList>
    </citation>
    <scope>NUCLEOTIDE SEQUENCE</scope>
</reference>
<evidence type="ECO:0000313" key="2">
    <source>
        <dbReference type="EMBL" id="CAF0812973.1"/>
    </source>
</evidence>
<organism evidence="2 3">
    <name type="scientific">Adineta steineri</name>
    <dbReference type="NCBI Taxonomy" id="433720"/>
    <lineage>
        <taxon>Eukaryota</taxon>
        <taxon>Metazoa</taxon>
        <taxon>Spiralia</taxon>
        <taxon>Gnathifera</taxon>
        <taxon>Rotifera</taxon>
        <taxon>Eurotatoria</taxon>
        <taxon>Bdelloidea</taxon>
        <taxon>Adinetida</taxon>
        <taxon>Adinetidae</taxon>
        <taxon>Adineta</taxon>
    </lineage>
</organism>
<dbReference type="Proteomes" id="UP000663877">
    <property type="component" value="Unassembled WGS sequence"/>
</dbReference>
<accession>A0A813TRM3</accession>
<name>A0A813TRM3_9BILA</name>
<sequence>MQTNKSLSIINIFENNMYPSHKTNYFDYEPYLNSNNTSIQTTNRTRRFFYIDLGCFDGRDIDHFLHFHKNEALSLGNLYIITFEPDPINYPVCKSRQTLPKSVHRTVYNAAVWIKNDKVRYATERGQKSRVDKDSAIYVHSIDFSQWLIDNFSLDDYLHVKFTIEGAEIDVLEKMVIDRSLSLIDYLEIEWTSHDSPDLEPRRIVLESMFDVFGMDFLYITNPVDLKHAHNLNDTYIAVPKDKAWKLRNPLTRFHYKTRKDVSVLLAERLKRKKQQMKSS</sequence>
<dbReference type="OrthoDB" id="10029037at2759"/>
<evidence type="ECO:0008006" key="4">
    <source>
        <dbReference type="Google" id="ProtNLM"/>
    </source>
</evidence>
<dbReference type="AlphaFoldDB" id="A0A813TRM3"/>
<dbReference type="EMBL" id="CAJNOI010000007">
    <property type="protein sequence ID" value="CAF0759062.1"/>
    <property type="molecule type" value="Genomic_DNA"/>
</dbReference>
<dbReference type="Proteomes" id="UP000663832">
    <property type="component" value="Unassembled WGS sequence"/>
</dbReference>
<dbReference type="InterPro" id="IPR029063">
    <property type="entry name" value="SAM-dependent_MTases_sf"/>
</dbReference>
<proteinExistence type="predicted"/>
<dbReference type="Gene3D" id="3.40.50.150">
    <property type="entry name" value="Vaccinia Virus protein VP39"/>
    <property type="match status" value="1"/>
</dbReference>
<evidence type="ECO:0000313" key="3">
    <source>
        <dbReference type="Proteomes" id="UP000663832"/>
    </source>
</evidence>
<gene>
    <name evidence="1" type="ORF">BJG266_LOCUS2896</name>
    <name evidence="2" type="ORF">QVE165_LOCUS4838</name>
</gene>
<keyword evidence="3" id="KW-1185">Reference proteome</keyword>
<dbReference type="SUPFAM" id="SSF53335">
    <property type="entry name" value="S-adenosyl-L-methionine-dependent methyltransferases"/>
    <property type="match status" value="1"/>
</dbReference>
<evidence type="ECO:0000313" key="1">
    <source>
        <dbReference type="EMBL" id="CAF0759062.1"/>
    </source>
</evidence>
<protein>
    <recommendedName>
        <fullName evidence="4">Methyltransferase FkbM domain-containing protein</fullName>
    </recommendedName>
</protein>
<dbReference type="EMBL" id="CAJNOM010000019">
    <property type="protein sequence ID" value="CAF0812973.1"/>
    <property type="molecule type" value="Genomic_DNA"/>
</dbReference>